<evidence type="ECO:0000313" key="3">
    <source>
        <dbReference type="Proteomes" id="UP001328107"/>
    </source>
</evidence>
<proteinExistence type="predicted"/>
<sequence>PPPLLLPLLHPFARLSPLPTGLSPPLSSLLTPTRLTMTSPSRIPRSASASASSTSLLTSPRRKATITTSPFFTPNRFASLEVERCPRSVLVRRSRTKTAPERRAAKRAALRETRRRVLEEMRLEEEAEAAYVAAARPSSPPEQATTTYRRYFYGRPPQETFSLDEMRVADGIVDCFGDRTTRVTEGRRVEVPLRELVLRRNLLRSLTVLEFKTTLREEDDDWMYSSF</sequence>
<keyword evidence="3" id="KW-1185">Reference proteome</keyword>
<feature type="region of interest" description="Disordered" evidence="1">
    <location>
        <begin position="36"/>
        <end position="62"/>
    </location>
</feature>
<feature type="compositionally biased region" description="Low complexity" evidence="1">
    <location>
        <begin position="36"/>
        <end position="59"/>
    </location>
</feature>
<feature type="non-terminal residue" evidence="2">
    <location>
        <position position="1"/>
    </location>
</feature>
<organism evidence="2 3">
    <name type="scientific">Pristionchus mayeri</name>
    <dbReference type="NCBI Taxonomy" id="1317129"/>
    <lineage>
        <taxon>Eukaryota</taxon>
        <taxon>Metazoa</taxon>
        <taxon>Ecdysozoa</taxon>
        <taxon>Nematoda</taxon>
        <taxon>Chromadorea</taxon>
        <taxon>Rhabditida</taxon>
        <taxon>Rhabditina</taxon>
        <taxon>Diplogasteromorpha</taxon>
        <taxon>Diplogasteroidea</taxon>
        <taxon>Neodiplogasteridae</taxon>
        <taxon>Pristionchus</taxon>
    </lineage>
</organism>
<dbReference type="AlphaFoldDB" id="A0AAN5I563"/>
<protein>
    <submittedName>
        <fullName evidence="2">Uncharacterized protein</fullName>
    </submittedName>
</protein>
<name>A0AAN5I563_9BILA</name>
<evidence type="ECO:0000313" key="2">
    <source>
        <dbReference type="EMBL" id="GMR52648.1"/>
    </source>
</evidence>
<accession>A0AAN5I563</accession>
<gene>
    <name evidence="2" type="ORF">PMAYCL1PPCAC_22843</name>
</gene>
<evidence type="ECO:0000256" key="1">
    <source>
        <dbReference type="SAM" id="MobiDB-lite"/>
    </source>
</evidence>
<comment type="caution">
    <text evidence="2">The sequence shown here is derived from an EMBL/GenBank/DDBJ whole genome shotgun (WGS) entry which is preliminary data.</text>
</comment>
<reference evidence="3" key="1">
    <citation type="submission" date="2022-10" db="EMBL/GenBank/DDBJ databases">
        <title>Genome assembly of Pristionchus species.</title>
        <authorList>
            <person name="Yoshida K."/>
            <person name="Sommer R.J."/>
        </authorList>
    </citation>
    <scope>NUCLEOTIDE SEQUENCE [LARGE SCALE GENOMIC DNA]</scope>
    <source>
        <strain evidence="3">RS5460</strain>
    </source>
</reference>
<dbReference type="Proteomes" id="UP001328107">
    <property type="component" value="Unassembled WGS sequence"/>
</dbReference>
<dbReference type="EMBL" id="BTRK01000005">
    <property type="protein sequence ID" value="GMR52648.1"/>
    <property type="molecule type" value="Genomic_DNA"/>
</dbReference>